<evidence type="ECO:0000259" key="3">
    <source>
        <dbReference type="Pfam" id="PF01266"/>
    </source>
</evidence>
<keyword evidence="5" id="KW-1185">Reference proteome</keyword>
<dbReference type="InterPro" id="IPR006076">
    <property type="entry name" value="FAD-dep_OxRdtase"/>
</dbReference>
<proteinExistence type="inferred from homology"/>
<dbReference type="Proteomes" id="UP000663570">
    <property type="component" value="Chromosome"/>
</dbReference>
<dbReference type="Gene3D" id="3.50.50.60">
    <property type="entry name" value="FAD/NAD(P)-binding domain"/>
    <property type="match status" value="2"/>
</dbReference>
<comment type="similarity">
    <text evidence="1">Belongs to the DadA oxidoreductase family.</text>
</comment>
<organism evidence="4 5">
    <name type="scientific">Niveibacterium microcysteis</name>
    <dbReference type="NCBI Taxonomy" id="2811415"/>
    <lineage>
        <taxon>Bacteria</taxon>
        <taxon>Pseudomonadati</taxon>
        <taxon>Pseudomonadota</taxon>
        <taxon>Betaproteobacteria</taxon>
        <taxon>Rhodocyclales</taxon>
        <taxon>Rhodocyclaceae</taxon>
        <taxon>Niveibacterium</taxon>
    </lineage>
</organism>
<name>A0ABX7MBK8_9RHOO</name>
<dbReference type="Gene3D" id="3.30.9.10">
    <property type="entry name" value="D-Amino Acid Oxidase, subunit A, domain 2"/>
    <property type="match status" value="1"/>
</dbReference>
<dbReference type="Pfam" id="PF01266">
    <property type="entry name" value="DAO"/>
    <property type="match status" value="1"/>
</dbReference>
<reference evidence="4 5" key="1">
    <citation type="submission" date="2021-02" db="EMBL/GenBank/DDBJ databases">
        <title>Niveibacterium changnyeongensis HC41.</title>
        <authorList>
            <person name="Kang M."/>
        </authorList>
    </citation>
    <scope>NUCLEOTIDE SEQUENCE [LARGE SCALE GENOMIC DNA]</scope>
    <source>
        <strain evidence="4 5">HC41</strain>
    </source>
</reference>
<dbReference type="SUPFAM" id="SSF51905">
    <property type="entry name" value="FAD/NAD(P)-binding domain"/>
    <property type="match status" value="1"/>
</dbReference>
<gene>
    <name evidence="4" type="ORF">JY500_05910</name>
</gene>
<dbReference type="NCBIfam" id="NF001933">
    <property type="entry name" value="PRK00711.1"/>
    <property type="match status" value="1"/>
</dbReference>
<dbReference type="PANTHER" id="PTHR13847">
    <property type="entry name" value="SARCOSINE DEHYDROGENASE-RELATED"/>
    <property type="match status" value="1"/>
</dbReference>
<evidence type="ECO:0000313" key="5">
    <source>
        <dbReference type="Proteomes" id="UP000663570"/>
    </source>
</evidence>
<accession>A0ABX7MBK8</accession>
<dbReference type="SUPFAM" id="SSF54373">
    <property type="entry name" value="FAD-linked reductases, C-terminal domain"/>
    <property type="match status" value="1"/>
</dbReference>
<protein>
    <submittedName>
        <fullName evidence="4">D-amino acid dehydrogenase</fullName>
    </submittedName>
</protein>
<dbReference type="EMBL" id="CP071060">
    <property type="protein sequence ID" value="QSI79131.1"/>
    <property type="molecule type" value="Genomic_DNA"/>
</dbReference>
<keyword evidence="2" id="KW-0560">Oxidoreductase</keyword>
<dbReference type="InterPro" id="IPR036188">
    <property type="entry name" value="FAD/NAD-bd_sf"/>
</dbReference>
<dbReference type="PANTHER" id="PTHR13847:SF280">
    <property type="entry name" value="D-AMINO ACID DEHYDROGENASE"/>
    <property type="match status" value="1"/>
</dbReference>
<evidence type="ECO:0000256" key="1">
    <source>
        <dbReference type="ARBA" id="ARBA00009410"/>
    </source>
</evidence>
<evidence type="ECO:0000256" key="2">
    <source>
        <dbReference type="ARBA" id="ARBA00023002"/>
    </source>
</evidence>
<feature type="domain" description="FAD dependent oxidoreductase" evidence="3">
    <location>
        <begin position="2"/>
        <end position="403"/>
    </location>
</feature>
<evidence type="ECO:0000313" key="4">
    <source>
        <dbReference type="EMBL" id="QSI79131.1"/>
    </source>
</evidence>
<sequence length="420" mass="45311">MKIVIIGAGLEGVVSAWYLARDGHDITVIERREGAALETSFANGGQVSVSHPEPWANPRAPGQILRWLGREDAPLLFRMPAEWARWRWGLSFLRECTPGRTRRNTEAIAHLAAHSLECLKAMRRAVALDYDAERRGVLHLFFDAGEFRRAPHRADELTRCGLHARVVTARECIDLEPALAACGARLLGGLHGQDDESGDAHLFAERLSHELAASGVQFLYSTTATAIGTVGEAFATVEIVDQHGRTGALSADAAVVCAGPWSGRLLEPLGERLPIYPVKGYSVTLPILEPDAAPHVSLTDETRRIVCSRLGNRLRVAGTAELNGFDTAPNPARTAALLRWTEEHFPGATDLQAGETWNGLRPATPNNLPLIGATRTKGLWLNTGHGTLGWTLACGSGAALADLVAGRKPPIEGFPFRLPG</sequence>